<accession>A0A848LZT1</accession>
<reference evidence="4 5" key="1">
    <citation type="submission" date="2020-04" db="EMBL/GenBank/DDBJ databases">
        <title>Draft genome of Pyxidicoccus fallax type strain.</title>
        <authorList>
            <person name="Whitworth D.E."/>
        </authorList>
    </citation>
    <scope>NUCLEOTIDE SEQUENCE [LARGE SCALE GENOMIC DNA]</scope>
    <source>
        <strain evidence="4 5">DSM 14698</strain>
    </source>
</reference>
<dbReference type="SMART" id="SM00448">
    <property type="entry name" value="REC"/>
    <property type="match status" value="1"/>
</dbReference>
<dbReference type="PANTHER" id="PTHR37299">
    <property type="entry name" value="TRANSCRIPTIONAL REGULATOR-RELATED"/>
    <property type="match status" value="1"/>
</dbReference>
<keyword evidence="5" id="KW-1185">Reference proteome</keyword>
<dbReference type="Proteomes" id="UP000518300">
    <property type="component" value="Unassembled WGS sequence"/>
</dbReference>
<dbReference type="SUPFAM" id="SSF52172">
    <property type="entry name" value="CheY-like"/>
    <property type="match status" value="1"/>
</dbReference>
<evidence type="ECO:0000259" key="3">
    <source>
        <dbReference type="PROSITE" id="PS50930"/>
    </source>
</evidence>
<dbReference type="InterPro" id="IPR011006">
    <property type="entry name" value="CheY-like_superfamily"/>
</dbReference>
<evidence type="ECO:0000256" key="1">
    <source>
        <dbReference type="PROSITE-ProRule" id="PRU00169"/>
    </source>
</evidence>
<dbReference type="AlphaFoldDB" id="A0A848LZT1"/>
<dbReference type="InterPro" id="IPR007492">
    <property type="entry name" value="LytTR_DNA-bd_dom"/>
</dbReference>
<protein>
    <submittedName>
        <fullName evidence="4">Response regulator transcription factor</fullName>
    </submittedName>
</protein>
<dbReference type="GO" id="GO:0000156">
    <property type="term" value="F:phosphorelay response regulator activity"/>
    <property type="evidence" value="ECO:0007669"/>
    <property type="project" value="InterPro"/>
</dbReference>
<dbReference type="PROSITE" id="PS50110">
    <property type="entry name" value="RESPONSE_REGULATORY"/>
    <property type="match status" value="1"/>
</dbReference>
<feature type="modified residue" description="4-aspartylphosphate" evidence="1">
    <location>
        <position position="57"/>
    </location>
</feature>
<evidence type="ECO:0000259" key="2">
    <source>
        <dbReference type="PROSITE" id="PS50110"/>
    </source>
</evidence>
<dbReference type="EMBL" id="JABBJJ010000451">
    <property type="protein sequence ID" value="NMO22644.1"/>
    <property type="molecule type" value="Genomic_DNA"/>
</dbReference>
<proteinExistence type="predicted"/>
<name>A0A848LZT1_9BACT</name>
<sequence length="243" mass="27317">MSEKLGVLLVDDERLARNELRTLLKPHPELEVVGEAADVEEAARRIAELDPDVLFLDVQMPGASGFDLLSRVEVRAQVVFVTAYDAHALRAFEINALDYLLKPVHPQRLRTTVERLLQRAGPPTGTPGARPLAVDDHLFLSGERRARFVQVGDIACVCSAGDYSELVTRDGQRYLMPRPLAEWEERLPERQFVRIHRGTIVNLACVERVETESDEGFRVHVRGAGTAFPMSRRYAARLKTRLA</sequence>
<dbReference type="PANTHER" id="PTHR37299:SF1">
    <property type="entry name" value="STAGE 0 SPORULATION PROTEIN A HOMOLOG"/>
    <property type="match status" value="1"/>
</dbReference>
<feature type="domain" description="HTH LytTR-type" evidence="3">
    <location>
        <begin position="149"/>
        <end position="243"/>
    </location>
</feature>
<gene>
    <name evidence="4" type="ORF">HG543_48480</name>
</gene>
<organism evidence="4 5">
    <name type="scientific">Pyxidicoccus fallax</name>
    <dbReference type="NCBI Taxonomy" id="394095"/>
    <lineage>
        <taxon>Bacteria</taxon>
        <taxon>Pseudomonadati</taxon>
        <taxon>Myxococcota</taxon>
        <taxon>Myxococcia</taxon>
        <taxon>Myxococcales</taxon>
        <taxon>Cystobacterineae</taxon>
        <taxon>Myxococcaceae</taxon>
        <taxon>Pyxidicoccus</taxon>
    </lineage>
</organism>
<dbReference type="Pfam" id="PF00072">
    <property type="entry name" value="Response_reg"/>
    <property type="match status" value="1"/>
</dbReference>
<evidence type="ECO:0000313" key="5">
    <source>
        <dbReference type="Proteomes" id="UP000518300"/>
    </source>
</evidence>
<dbReference type="Gene3D" id="3.40.50.2300">
    <property type="match status" value="1"/>
</dbReference>
<dbReference type="InterPro" id="IPR001789">
    <property type="entry name" value="Sig_transdc_resp-reg_receiver"/>
</dbReference>
<dbReference type="InterPro" id="IPR046947">
    <property type="entry name" value="LytR-like"/>
</dbReference>
<dbReference type="GO" id="GO:0003677">
    <property type="term" value="F:DNA binding"/>
    <property type="evidence" value="ECO:0007669"/>
    <property type="project" value="InterPro"/>
</dbReference>
<dbReference type="PROSITE" id="PS50930">
    <property type="entry name" value="HTH_LYTTR"/>
    <property type="match status" value="1"/>
</dbReference>
<dbReference type="Pfam" id="PF04397">
    <property type="entry name" value="LytTR"/>
    <property type="match status" value="1"/>
</dbReference>
<keyword evidence="1" id="KW-0597">Phosphoprotein</keyword>
<dbReference type="Gene3D" id="2.40.50.1020">
    <property type="entry name" value="LytTr DNA-binding domain"/>
    <property type="match status" value="1"/>
</dbReference>
<evidence type="ECO:0000313" key="4">
    <source>
        <dbReference type="EMBL" id="NMO22644.1"/>
    </source>
</evidence>
<dbReference type="RefSeq" id="WP_169351772.1">
    <property type="nucleotide sequence ID" value="NZ_JABBJJ010000451.1"/>
</dbReference>
<comment type="caution">
    <text evidence="4">The sequence shown here is derived from an EMBL/GenBank/DDBJ whole genome shotgun (WGS) entry which is preliminary data.</text>
</comment>
<feature type="domain" description="Response regulatory" evidence="2">
    <location>
        <begin position="6"/>
        <end position="117"/>
    </location>
</feature>
<dbReference type="SMART" id="SM00850">
    <property type="entry name" value="LytTR"/>
    <property type="match status" value="1"/>
</dbReference>